<protein>
    <submittedName>
        <fullName evidence="2">Alpha-helical pore-forming toxin family protein</fullName>
    </submittedName>
</protein>
<dbReference type="InterPro" id="IPR052785">
    <property type="entry name" value="Enterotoxin_cmpnt"/>
</dbReference>
<dbReference type="SUPFAM" id="SSF58100">
    <property type="entry name" value="Bacterial hemolysins"/>
    <property type="match status" value="1"/>
</dbReference>
<name>A0ABV3IN37_9BACI</name>
<sequence length="375" mass="41655">MIKKIPYKLIVASALLTMTTTSIVSPVAAFASEIEQTNNGDTALSANEAKMKETLQKAGLFAKSMNAYSYMLIKNPDVNFEGITINGYVDLPGRIVQDQKNARAHAVTWDTKVKKQLLDTLTGIIEYDTTFDNYYDTMVDAINTGDGDTLKEGITDLRGEIQQNQKYAQQLIEELTKLRDSIGQDVRAFGSNKDLLQSILKNQGVDVEADQKRLDEVLESVNYYKQLESDGFDVMKGAILGLPLIGGIIVGVARDNLGKLEPLLAQLRQTVDYKVTLNRVVGVAYNNISEMHKALDDAINSLTYMSTQWHDLDSQYSGVLGHIETASQKVDQNKFKFLKPNLNAAKDSWKTLHTDAVTLKEGIKELKVEPVTPQK</sequence>
<dbReference type="RefSeq" id="WP_199639861.1">
    <property type="nucleotide sequence ID" value="NZ_JBEGIE010000099.1"/>
</dbReference>
<keyword evidence="3" id="KW-1185">Reference proteome</keyword>
<dbReference type="Gene3D" id="1.20.1170.10">
    <property type="match status" value="1"/>
</dbReference>
<feature type="chain" id="PRO_5046868997" evidence="1">
    <location>
        <begin position="32"/>
        <end position="375"/>
    </location>
</feature>
<evidence type="ECO:0000313" key="3">
    <source>
        <dbReference type="Proteomes" id="UP001552502"/>
    </source>
</evidence>
<dbReference type="InterPro" id="IPR008414">
    <property type="entry name" value="HBL"/>
</dbReference>
<gene>
    <name evidence="2" type="ORF">MRBLBA1_005848</name>
</gene>
<organism evidence="2 3">
    <name type="scientific">Bacillus proteolyticus</name>
    <dbReference type="NCBI Taxonomy" id="2026192"/>
    <lineage>
        <taxon>Bacteria</taxon>
        <taxon>Bacillati</taxon>
        <taxon>Bacillota</taxon>
        <taxon>Bacilli</taxon>
        <taxon>Bacillales</taxon>
        <taxon>Bacillaceae</taxon>
        <taxon>Bacillus</taxon>
        <taxon>Bacillus cereus group</taxon>
    </lineage>
</organism>
<evidence type="ECO:0000313" key="2">
    <source>
        <dbReference type="EMBL" id="MEV4914819.1"/>
    </source>
</evidence>
<dbReference type="PANTHER" id="PTHR38443:SF2">
    <property type="entry name" value="NON-HEMOLYTIC ENTEROTOXIN LYTIC COMPONENT L1"/>
    <property type="match status" value="1"/>
</dbReference>
<accession>A0ABV3IN37</accession>
<keyword evidence="1" id="KW-0732">Signal</keyword>
<dbReference type="Pfam" id="PF05791">
    <property type="entry name" value="Bacillus_HBL"/>
    <property type="match status" value="1"/>
</dbReference>
<dbReference type="CDD" id="cd22653">
    <property type="entry name" value="ClyA_HblB-like"/>
    <property type="match status" value="1"/>
</dbReference>
<dbReference type="EMBL" id="JBEGIE010000099">
    <property type="protein sequence ID" value="MEV4914819.1"/>
    <property type="molecule type" value="Genomic_DNA"/>
</dbReference>
<proteinExistence type="predicted"/>
<reference evidence="2 3" key="1">
    <citation type="journal article" date="2023" name="Proc. Natl. Acad. Sci. U.S.A.">
        <title>Bacterial tolerance to host-exuded specialized metabolites structures the maize root microbiome.</title>
        <authorList>
            <person name="Thoenen L."/>
            <person name="Giroud C."/>
            <person name="Kreuzer M."/>
            <person name="Waelchli J."/>
            <person name="Gfeller V."/>
            <person name="Deslandes-Herold G."/>
            <person name="Mateo P."/>
            <person name="Robert C.A.M."/>
            <person name="Ahrens C.H."/>
            <person name="Rubio-Somoza I."/>
            <person name="Bruggmann R."/>
            <person name="Erb M."/>
            <person name="Schlaeppi K."/>
        </authorList>
    </citation>
    <scope>NUCLEOTIDE SEQUENCE [LARGE SCALE GENOMIC DNA]</scope>
    <source>
        <strain evidence="2 3">LBA1-1-1.1</strain>
    </source>
</reference>
<comment type="caution">
    <text evidence="2">The sequence shown here is derived from an EMBL/GenBank/DDBJ whole genome shotgun (WGS) entry which is preliminary data.</text>
</comment>
<feature type="signal peptide" evidence="1">
    <location>
        <begin position="1"/>
        <end position="31"/>
    </location>
</feature>
<evidence type="ECO:0000256" key="1">
    <source>
        <dbReference type="SAM" id="SignalP"/>
    </source>
</evidence>
<dbReference type="Proteomes" id="UP001552502">
    <property type="component" value="Unassembled WGS sequence"/>
</dbReference>
<dbReference type="PANTHER" id="PTHR38443">
    <property type="match status" value="1"/>
</dbReference>